<keyword evidence="6" id="KW-1185">Reference proteome</keyword>
<dbReference type="EMBL" id="RCMV01002728">
    <property type="protein sequence ID" value="KAG3201474.1"/>
    <property type="molecule type" value="Genomic_DNA"/>
</dbReference>
<name>A0A329RBT1_9STRA</name>
<sequence length="66" mass="7407">MRFYHVVLLALLALVAGIETLATATESSEIDIPKKEMLKITALIHHNGVNEEDYCEALIPTLRRET</sequence>
<gene>
    <name evidence="5" type="ORF">PC110_g21524</name>
    <name evidence="2" type="ORF">PC113_g23742</name>
    <name evidence="3" type="ORF">PC115_g23834</name>
    <name evidence="4" type="ORF">PC129_g23515</name>
</gene>
<dbReference type="Proteomes" id="UP000735874">
    <property type="component" value="Unassembled WGS sequence"/>
</dbReference>
<dbReference type="Proteomes" id="UP000760860">
    <property type="component" value="Unassembled WGS sequence"/>
</dbReference>
<dbReference type="VEuPathDB" id="FungiDB:PC110_g21524"/>
<reference evidence="5 6" key="1">
    <citation type="submission" date="2018-01" db="EMBL/GenBank/DDBJ databases">
        <title>Draft genome of the strawberry crown rot pathogen Phytophthora cactorum.</title>
        <authorList>
            <person name="Armitage A.D."/>
            <person name="Lysoe E."/>
            <person name="Nellist C.F."/>
            <person name="Harrison R.J."/>
            <person name="Brurberg M.B."/>
        </authorList>
    </citation>
    <scope>NUCLEOTIDE SEQUENCE [LARGE SCALE GENOMIC DNA]</scope>
    <source>
        <strain evidence="5 6">10300</strain>
    </source>
</reference>
<protein>
    <recommendedName>
        <fullName evidence="7">RxLR effector protein</fullName>
    </recommendedName>
</protein>
<evidence type="ECO:0000313" key="2">
    <source>
        <dbReference type="EMBL" id="KAG2810618.1"/>
    </source>
</evidence>
<keyword evidence="1" id="KW-0732">Signal</keyword>
<dbReference type="Proteomes" id="UP000774804">
    <property type="component" value="Unassembled WGS sequence"/>
</dbReference>
<dbReference type="EMBL" id="RCMI01002594">
    <property type="protein sequence ID" value="KAG2875693.1"/>
    <property type="molecule type" value="Genomic_DNA"/>
</dbReference>
<proteinExistence type="predicted"/>
<dbReference type="EMBL" id="RCMG01002396">
    <property type="protein sequence ID" value="KAG2810618.1"/>
    <property type="molecule type" value="Genomic_DNA"/>
</dbReference>
<evidence type="ECO:0000313" key="3">
    <source>
        <dbReference type="EMBL" id="KAG2875693.1"/>
    </source>
</evidence>
<organism evidence="5 6">
    <name type="scientific">Phytophthora cactorum</name>
    <dbReference type="NCBI Taxonomy" id="29920"/>
    <lineage>
        <taxon>Eukaryota</taxon>
        <taxon>Sar</taxon>
        <taxon>Stramenopiles</taxon>
        <taxon>Oomycota</taxon>
        <taxon>Peronosporomycetes</taxon>
        <taxon>Peronosporales</taxon>
        <taxon>Peronosporaceae</taxon>
        <taxon>Phytophthora</taxon>
    </lineage>
</organism>
<evidence type="ECO:0000256" key="1">
    <source>
        <dbReference type="SAM" id="SignalP"/>
    </source>
</evidence>
<evidence type="ECO:0008006" key="7">
    <source>
        <dbReference type="Google" id="ProtNLM"/>
    </source>
</evidence>
<dbReference type="EMBL" id="MJFZ01001455">
    <property type="protein sequence ID" value="RAW22034.1"/>
    <property type="molecule type" value="Genomic_DNA"/>
</dbReference>
<accession>A0A329RBT1</accession>
<comment type="caution">
    <text evidence="5">The sequence shown here is derived from an EMBL/GenBank/DDBJ whole genome shotgun (WGS) entry which is preliminary data.</text>
</comment>
<evidence type="ECO:0000313" key="5">
    <source>
        <dbReference type="EMBL" id="RAW22034.1"/>
    </source>
</evidence>
<reference evidence="2" key="2">
    <citation type="submission" date="2018-10" db="EMBL/GenBank/DDBJ databases">
        <title>Effector identification in a new, highly contiguous assembly of the strawberry crown rot pathogen Phytophthora cactorum.</title>
        <authorList>
            <person name="Armitage A.D."/>
            <person name="Nellist C.F."/>
            <person name="Bates H."/>
            <person name="Vickerstaff R.J."/>
            <person name="Harrison R.J."/>
        </authorList>
    </citation>
    <scope>NUCLEOTIDE SEQUENCE</scope>
    <source>
        <strain evidence="2">15-7</strain>
        <strain evidence="3">4032</strain>
        <strain evidence="4">P421</strain>
    </source>
</reference>
<dbReference type="Proteomes" id="UP000251314">
    <property type="component" value="Unassembled WGS sequence"/>
</dbReference>
<evidence type="ECO:0000313" key="4">
    <source>
        <dbReference type="EMBL" id="KAG3201474.1"/>
    </source>
</evidence>
<evidence type="ECO:0000313" key="6">
    <source>
        <dbReference type="Proteomes" id="UP000251314"/>
    </source>
</evidence>
<feature type="signal peptide" evidence="1">
    <location>
        <begin position="1"/>
        <end position="17"/>
    </location>
</feature>
<dbReference type="AlphaFoldDB" id="A0A329RBT1"/>
<feature type="chain" id="PRO_5040067680" description="RxLR effector protein" evidence="1">
    <location>
        <begin position="18"/>
        <end position="66"/>
    </location>
</feature>